<reference evidence="1" key="1">
    <citation type="submission" date="2022-03" db="EMBL/GenBank/DDBJ databases">
        <authorList>
            <person name="Martin H S."/>
        </authorList>
    </citation>
    <scope>NUCLEOTIDE SEQUENCE</scope>
</reference>
<name>A0ABN8ITM8_9NEOP</name>
<gene>
    <name evidence="1" type="ORF">IPOD504_LOCUS13655</name>
</gene>
<organism evidence="1 2">
    <name type="scientific">Iphiclides podalirius</name>
    <name type="common">scarce swallowtail</name>
    <dbReference type="NCBI Taxonomy" id="110791"/>
    <lineage>
        <taxon>Eukaryota</taxon>
        <taxon>Metazoa</taxon>
        <taxon>Ecdysozoa</taxon>
        <taxon>Arthropoda</taxon>
        <taxon>Hexapoda</taxon>
        <taxon>Insecta</taxon>
        <taxon>Pterygota</taxon>
        <taxon>Neoptera</taxon>
        <taxon>Endopterygota</taxon>
        <taxon>Lepidoptera</taxon>
        <taxon>Glossata</taxon>
        <taxon>Ditrysia</taxon>
        <taxon>Papilionoidea</taxon>
        <taxon>Papilionidae</taxon>
        <taxon>Papilioninae</taxon>
        <taxon>Iphiclides</taxon>
    </lineage>
</organism>
<dbReference type="EMBL" id="OW152816">
    <property type="protein sequence ID" value="CAH2066945.1"/>
    <property type="molecule type" value="Genomic_DNA"/>
</dbReference>
<proteinExistence type="predicted"/>
<feature type="non-terminal residue" evidence="1">
    <location>
        <position position="1"/>
    </location>
</feature>
<keyword evidence="2" id="KW-1185">Reference proteome</keyword>
<accession>A0ABN8ITM8</accession>
<dbReference type="Proteomes" id="UP000837857">
    <property type="component" value="Chromosome 4"/>
</dbReference>
<evidence type="ECO:0000313" key="1">
    <source>
        <dbReference type="EMBL" id="CAH2066945.1"/>
    </source>
</evidence>
<protein>
    <submittedName>
        <fullName evidence="1">Uncharacterized protein</fullName>
    </submittedName>
</protein>
<sequence length="149" mass="16185">MRHLCHAAAIQSGRLADTGAALDVPHVPITPTSHRHYLLRAADDVYTFATTIPLPVASRIQRKFTNELIDVIKRDAIKTVGTEATSCLPVTTLGNLGGGRRADAERQLFPYNIILALRGVRSRGTYYSVRPRRPPLMLTGTLAPSLASG</sequence>
<evidence type="ECO:0000313" key="2">
    <source>
        <dbReference type="Proteomes" id="UP000837857"/>
    </source>
</evidence>